<evidence type="ECO:0000313" key="3">
    <source>
        <dbReference type="EMBL" id="KAA5169063.1"/>
    </source>
</evidence>
<dbReference type="GO" id="GO:0003677">
    <property type="term" value="F:DNA binding"/>
    <property type="evidence" value="ECO:0007669"/>
    <property type="project" value="InterPro"/>
</dbReference>
<dbReference type="AlphaFoldDB" id="A0A642KJP4"/>
<dbReference type="GO" id="GO:0006310">
    <property type="term" value="P:DNA recombination"/>
    <property type="evidence" value="ECO:0007669"/>
    <property type="project" value="UniProtKB-KW"/>
</dbReference>
<dbReference type="PANTHER" id="PTHR30349">
    <property type="entry name" value="PHAGE INTEGRASE-RELATED"/>
    <property type="match status" value="1"/>
</dbReference>
<dbReference type="GO" id="GO:0015074">
    <property type="term" value="P:DNA integration"/>
    <property type="evidence" value="ECO:0007669"/>
    <property type="project" value="InterPro"/>
</dbReference>
<sequence>METIKNALRMYIDANVLGKSSLALVGSLNTFASVGNKKLTYENLQEWIMCGAYRKGTKYSSQRKTFAHSFLRFTNAQGISNIEIPSNKVRKQKELSHREQAALKHSPISELLGNYIAYKRSANAMSDSTHQCLRFFNEYCTNNFEEDSTSYQEMVDGWCRKRKTERPSSFNKRIAPIRSFLQFANRYIVGSIIIPSYLPYEKKKYVPHPFTLEELHKLFDYADTISWNKRSSEFAYNVRKMVMPVFLRLLYSTGMRTCETRLLSCDDVDLEYGVINIKHSKGIHEHRIVMHETMWTLMKQYDVGIRELFSEREAFFPNEFGTYMSRTWESYHFRQAWKDISDKPARVYDLRSNYAVANINCWEDVGPEWFDKLLYLSRSMGHSTIASTTYYYNLVPVFAKQLERISGNSLDELLPDLTDYYNEEQ</sequence>
<feature type="domain" description="Tyr recombinase" evidence="2">
    <location>
        <begin position="205"/>
        <end position="406"/>
    </location>
</feature>
<dbReference type="PROSITE" id="PS51898">
    <property type="entry name" value="TYR_RECOMBINASE"/>
    <property type="match status" value="1"/>
</dbReference>
<dbReference type="InterPro" id="IPR011010">
    <property type="entry name" value="DNA_brk_join_enz"/>
</dbReference>
<keyword evidence="1" id="KW-0233">DNA recombination</keyword>
<protein>
    <submittedName>
        <fullName evidence="3">Tyrosine-type recombinase/integrase</fullName>
    </submittedName>
</protein>
<proteinExistence type="predicted"/>
<dbReference type="Gene3D" id="1.10.443.10">
    <property type="entry name" value="Intergrase catalytic core"/>
    <property type="match status" value="1"/>
</dbReference>
<dbReference type="InterPro" id="IPR013762">
    <property type="entry name" value="Integrase-like_cat_sf"/>
</dbReference>
<dbReference type="RefSeq" id="WP_149921183.1">
    <property type="nucleotide sequence ID" value="NZ_JBCHCR010000055.1"/>
</dbReference>
<dbReference type="InterPro" id="IPR050090">
    <property type="entry name" value="Tyrosine_recombinase_XerCD"/>
</dbReference>
<evidence type="ECO:0000313" key="4">
    <source>
        <dbReference type="Proteomes" id="UP000436803"/>
    </source>
</evidence>
<accession>A0A642KJP4</accession>
<evidence type="ECO:0000259" key="2">
    <source>
        <dbReference type="PROSITE" id="PS51898"/>
    </source>
</evidence>
<gene>
    <name evidence="3" type="ORF">F2Z29_20475</name>
</gene>
<organism evidence="3 4">
    <name type="scientific">Bacteroides fragilis</name>
    <dbReference type="NCBI Taxonomy" id="817"/>
    <lineage>
        <taxon>Bacteria</taxon>
        <taxon>Pseudomonadati</taxon>
        <taxon>Bacteroidota</taxon>
        <taxon>Bacteroidia</taxon>
        <taxon>Bacteroidales</taxon>
        <taxon>Bacteroidaceae</taxon>
        <taxon>Bacteroides</taxon>
    </lineage>
</organism>
<name>A0A642KJP4_BACFG</name>
<dbReference type="SUPFAM" id="SSF56349">
    <property type="entry name" value="DNA breaking-rejoining enzymes"/>
    <property type="match status" value="1"/>
</dbReference>
<evidence type="ECO:0000256" key="1">
    <source>
        <dbReference type="ARBA" id="ARBA00023172"/>
    </source>
</evidence>
<dbReference type="PANTHER" id="PTHR30349:SF64">
    <property type="entry name" value="PROPHAGE INTEGRASE INTD-RELATED"/>
    <property type="match status" value="1"/>
</dbReference>
<dbReference type="InterPro" id="IPR002104">
    <property type="entry name" value="Integrase_catalytic"/>
</dbReference>
<dbReference type="EMBL" id="VWAW01000021">
    <property type="protein sequence ID" value="KAA5169063.1"/>
    <property type="molecule type" value="Genomic_DNA"/>
</dbReference>
<comment type="caution">
    <text evidence="3">The sequence shown here is derived from an EMBL/GenBank/DDBJ whole genome shotgun (WGS) entry which is preliminary data.</text>
</comment>
<dbReference type="Proteomes" id="UP000436803">
    <property type="component" value="Unassembled WGS sequence"/>
</dbReference>
<dbReference type="Pfam" id="PF00589">
    <property type="entry name" value="Phage_integrase"/>
    <property type="match status" value="1"/>
</dbReference>
<reference evidence="3 4" key="1">
    <citation type="journal article" date="2019" name="Nat. Med.">
        <title>A library of human gut bacterial isolates paired with longitudinal multiomics data enables mechanistic microbiome research.</title>
        <authorList>
            <person name="Poyet M."/>
            <person name="Groussin M."/>
            <person name="Gibbons S.M."/>
            <person name="Avila-Pacheco J."/>
            <person name="Jiang X."/>
            <person name="Kearney S.M."/>
            <person name="Perrotta A.R."/>
            <person name="Berdy B."/>
            <person name="Zhao S."/>
            <person name="Lieberman T.D."/>
            <person name="Swanson P.K."/>
            <person name="Smith M."/>
            <person name="Roesemann S."/>
            <person name="Alexander J.E."/>
            <person name="Rich S.A."/>
            <person name="Livny J."/>
            <person name="Vlamakis H."/>
            <person name="Clish C."/>
            <person name="Bullock K."/>
            <person name="Deik A."/>
            <person name="Scott J."/>
            <person name="Pierce K.A."/>
            <person name="Xavier R.J."/>
            <person name="Alm E.J."/>
        </authorList>
    </citation>
    <scope>NUCLEOTIDE SEQUENCE [LARGE SCALE GENOMIC DNA]</scope>
    <source>
        <strain evidence="3 4">BIOML-A7</strain>
    </source>
</reference>